<accession>A0A1I7LC30</accession>
<proteinExistence type="predicted"/>
<dbReference type="Proteomes" id="UP000199391">
    <property type="component" value="Unassembled WGS sequence"/>
</dbReference>
<keyword evidence="3" id="KW-1185">Reference proteome</keyword>
<name>A0A1I7LC30_9BURK</name>
<protein>
    <submittedName>
        <fullName evidence="2">PEP-CTERM protein-sorting domain-containing protein</fullName>
    </submittedName>
</protein>
<dbReference type="EMBL" id="FPBO01000026">
    <property type="protein sequence ID" value="SFV07188.1"/>
    <property type="molecule type" value="Genomic_DNA"/>
</dbReference>
<evidence type="ECO:0000313" key="3">
    <source>
        <dbReference type="Proteomes" id="UP000199391"/>
    </source>
</evidence>
<feature type="signal peptide" evidence="1">
    <location>
        <begin position="1"/>
        <end position="21"/>
    </location>
</feature>
<reference evidence="3" key="1">
    <citation type="submission" date="2016-10" db="EMBL/GenBank/DDBJ databases">
        <authorList>
            <person name="Varghese N."/>
            <person name="Submissions S."/>
        </authorList>
    </citation>
    <scope>NUCLEOTIDE SEQUENCE [LARGE SCALE GENOMIC DNA]</scope>
    <source>
        <strain evidence="3">CGMCC 1.11014</strain>
    </source>
</reference>
<dbReference type="PROSITE" id="PS51257">
    <property type="entry name" value="PROKAR_LIPOPROTEIN"/>
    <property type="match status" value="1"/>
</dbReference>
<dbReference type="RefSeq" id="WP_143133290.1">
    <property type="nucleotide sequence ID" value="NZ_FPBO01000026.1"/>
</dbReference>
<evidence type="ECO:0000313" key="2">
    <source>
        <dbReference type="EMBL" id="SFV07188.1"/>
    </source>
</evidence>
<organism evidence="2 3">
    <name type="scientific">Pseudoduganella namucuonensis</name>
    <dbReference type="NCBI Taxonomy" id="1035707"/>
    <lineage>
        <taxon>Bacteria</taxon>
        <taxon>Pseudomonadati</taxon>
        <taxon>Pseudomonadota</taxon>
        <taxon>Betaproteobacteria</taxon>
        <taxon>Burkholderiales</taxon>
        <taxon>Oxalobacteraceae</taxon>
        <taxon>Telluria group</taxon>
        <taxon>Pseudoduganella</taxon>
    </lineage>
</organism>
<gene>
    <name evidence="2" type="ORF">SAMN05216552_102667</name>
</gene>
<evidence type="ECO:0000256" key="1">
    <source>
        <dbReference type="SAM" id="SignalP"/>
    </source>
</evidence>
<dbReference type="STRING" id="1035707.SAMN05216552_102667"/>
<dbReference type="AlphaFoldDB" id="A0A1I7LC30"/>
<keyword evidence="1" id="KW-0732">Signal</keyword>
<feature type="chain" id="PRO_5011522366" evidence="1">
    <location>
        <begin position="22"/>
        <end position="204"/>
    </location>
</feature>
<sequence length="204" mass="22061">MNTLKILLGTAAFLVTSFACANQEKTFLSMRSDAGDLVGQGQTYHLTTPKDGHLVINVDQNHSNVNFWLDTSGNQPQPLPSWFGNFWTAGKNIPLAIGQYDNAMSPSTANSLHPGLAISYGYAHPSSTTGSFHIYDLGFDVYGNVDHLALTFEQYSNGSTAALHGALWYNSALPLPAVPEPEAYIELLAGLGLLGICFLRRKPT</sequence>
<dbReference type="OrthoDB" id="8779686at2"/>